<reference evidence="1 2" key="1">
    <citation type="journal article" date="2017" name="BMC Genomics">
        <title>Genomic analysis of methanogenic archaea reveals a shift towards energy conservation.</title>
        <authorList>
            <person name="Gilmore S.P."/>
            <person name="Henske J.K."/>
            <person name="Sexton J.A."/>
            <person name="Solomon K.V."/>
            <person name="Seppala S."/>
            <person name="Yoo J.I."/>
            <person name="Huyett L.M."/>
            <person name="Pressman A."/>
            <person name="Cogan J.Z."/>
            <person name="Kivenson V."/>
            <person name="Peng X."/>
            <person name="Tan Y."/>
            <person name="Valentine D.L."/>
            <person name="O'Malley M.A."/>
        </authorList>
    </citation>
    <scope>NUCLEOTIDE SEQUENCE [LARGE SCALE GENOMIC DNA]</scope>
    <source>
        <strain evidence="1 2">M.o.H.</strain>
    </source>
</reference>
<name>A0A2A2H4L8_METBR</name>
<protein>
    <submittedName>
        <fullName evidence="1">Uncharacterized protein</fullName>
    </submittedName>
</protein>
<dbReference type="AlphaFoldDB" id="A0A2A2H4L8"/>
<evidence type="ECO:0000313" key="2">
    <source>
        <dbReference type="Proteomes" id="UP000217784"/>
    </source>
</evidence>
<dbReference type="Proteomes" id="UP000217784">
    <property type="component" value="Unassembled WGS sequence"/>
</dbReference>
<keyword evidence="2" id="KW-1185">Reference proteome</keyword>
<evidence type="ECO:0000313" key="1">
    <source>
        <dbReference type="EMBL" id="PAV04361.1"/>
    </source>
</evidence>
<gene>
    <name evidence="1" type="ORF">ASJ80_05820</name>
</gene>
<sequence length="59" mass="7054">MDSNFSRLKRKRTPQKFCEFLGPRINRFFGLKHAVFGAFKIYDFGAQETMFPRVRKIHS</sequence>
<comment type="caution">
    <text evidence="1">The sequence shown here is derived from an EMBL/GenBank/DDBJ whole genome shotgun (WGS) entry which is preliminary data.</text>
</comment>
<proteinExistence type="predicted"/>
<dbReference type="EMBL" id="LMVM01000023">
    <property type="protein sequence ID" value="PAV04361.1"/>
    <property type="molecule type" value="Genomic_DNA"/>
</dbReference>
<organism evidence="1 2">
    <name type="scientific">Methanobacterium bryantii</name>
    <dbReference type="NCBI Taxonomy" id="2161"/>
    <lineage>
        <taxon>Archaea</taxon>
        <taxon>Methanobacteriati</taxon>
        <taxon>Methanobacteriota</taxon>
        <taxon>Methanomada group</taxon>
        <taxon>Methanobacteria</taxon>
        <taxon>Methanobacteriales</taxon>
        <taxon>Methanobacteriaceae</taxon>
        <taxon>Methanobacterium</taxon>
    </lineage>
</organism>
<accession>A0A2A2H4L8</accession>